<proteinExistence type="predicted"/>
<evidence type="ECO:0000313" key="2">
    <source>
        <dbReference type="EMBL" id="KAF2162763.1"/>
    </source>
</evidence>
<sequence>MASVSFHPLRRRVQAFTLTAFTQNTEDDGGVLFTPSAEQRPESTSETEAVDSETTFSSAERVFHIHELFVKIFLDVDEKNVLFAAKVNKTFLGIISASRALQRKLWFLPPVPTTVRSSDQETIEFNPHFLLPSRKGACRPFLIQKAFPAAVRREWQQFDMQGVIGINHTPAVAVNAVFANPGIEKMHGGSWERIIIAKGPVTLHLRWSHNSDDVHGWVAAARAVPRKIHCPVGTTAAKLAEKSETNMSAVTHVLNTVELLEAILLEADMKTVLLAQRVSTSWKATIGDSIMLQEKLWFRPTAVRDKSQDTNSMPGQEESQNDPFLLNPLLFPAAYGLSYTSCQHFEFSQNGHVLCRVLVYSSGKFWVRFYDDNIKNLLPPGSWQRMLVANHMQESLNVDVMMFKRSGDLWSCEEFQVPGPATMGMLVERVKEVLEKPSWRLEDVTQNIQRPNLKFAVPSSLSPLTCTLNSVHYNLTNPPSLCLSSTTKSASRDTAEAPPLFDRALAVYRRSFAHPPSPSPSCTTNSVCRTLAPHHCLQLTIAKMVTTRRQAAAASSMQVFDTAELFEMIILEVDDVKTVLLSQRVNSVFKNTIKSSKKLQRALWLLPQLETDGEVEVNPLFFRSANALVAQENDPGTPFSITEWTSSIHKLVIHFTHDVTRLQGGSWRGMQLISHGGFRSTKILHVGAAYFPILSVVDPQDYAAGTTSSELVDKIKHEIKAGIWFVVYSGGEKKPRRAIRMQGSLTED</sequence>
<dbReference type="RefSeq" id="XP_033663652.1">
    <property type="nucleotide sequence ID" value="XM_033813833.1"/>
</dbReference>
<gene>
    <name evidence="2" type="ORF">M409DRAFT_58157</name>
</gene>
<protein>
    <recommendedName>
        <fullName evidence="4">F-box domain-containing protein</fullName>
    </recommendedName>
</protein>
<dbReference type="EMBL" id="ML993612">
    <property type="protein sequence ID" value="KAF2162763.1"/>
    <property type="molecule type" value="Genomic_DNA"/>
</dbReference>
<evidence type="ECO:0000256" key="1">
    <source>
        <dbReference type="SAM" id="MobiDB-lite"/>
    </source>
</evidence>
<feature type="compositionally biased region" description="Polar residues" evidence="1">
    <location>
        <begin position="42"/>
        <end position="51"/>
    </location>
</feature>
<name>A0A6A6C7E1_ZASCE</name>
<evidence type="ECO:0008006" key="4">
    <source>
        <dbReference type="Google" id="ProtNLM"/>
    </source>
</evidence>
<accession>A0A6A6C7E1</accession>
<feature type="region of interest" description="Disordered" evidence="1">
    <location>
        <begin position="27"/>
        <end position="51"/>
    </location>
</feature>
<keyword evidence="3" id="KW-1185">Reference proteome</keyword>
<organism evidence="2 3">
    <name type="scientific">Zasmidium cellare ATCC 36951</name>
    <dbReference type="NCBI Taxonomy" id="1080233"/>
    <lineage>
        <taxon>Eukaryota</taxon>
        <taxon>Fungi</taxon>
        <taxon>Dikarya</taxon>
        <taxon>Ascomycota</taxon>
        <taxon>Pezizomycotina</taxon>
        <taxon>Dothideomycetes</taxon>
        <taxon>Dothideomycetidae</taxon>
        <taxon>Mycosphaerellales</taxon>
        <taxon>Mycosphaerellaceae</taxon>
        <taxon>Zasmidium</taxon>
    </lineage>
</organism>
<dbReference type="AlphaFoldDB" id="A0A6A6C7E1"/>
<reference evidence="2" key="1">
    <citation type="journal article" date="2020" name="Stud. Mycol.">
        <title>101 Dothideomycetes genomes: a test case for predicting lifestyles and emergence of pathogens.</title>
        <authorList>
            <person name="Haridas S."/>
            <person name="Albert R."/>
            <person name="Binder M."/>
            <person name="Bloem J."/>
            <person name="Labutti K."/>
            <person name="Salamov A."/>
            <person name="Andreopoulos B."/>
            <person name="Baker S."/>
            <person name="Barry K."/>
            <person name="Bills G."/>
            <person name="Bluhm B."/>
            <person name="Cannon C."/>
            <person name="Castanera R."/>
            <person name="Culley D."/>
            <person name="Daum C."/>
            <person name="Ezra D."/>
            <person name="Gonzalez J."/>
            <person name="Henrissat B."/>
            <person name="Kuo A."/>
            <person name="Liang C."/>
            <person name="Lipzen A."/>
            <person name="Lutzoni F."/>
            <person name="Magnuson J."/>
            <person name="Mondo S."/>
            <person name="Nolan M."/>
            <person name="Ohm R."/>
            <person name="Pangilinan J."/>
            <person name="Park H.-J."/>
            <person name="Ramirez L."/>
            <person name="Alfaro M."/>
            <person name="Sun H."/>
            <person name="Tritt A."/>
            <person name="Yoshinaga Y."/>
            <person name="Zwiers L.-H."/>
            <person name="Turgeon B."/>
            <person name="Goodwin S."/>
            <person name="Spatafora J."/>
            <person name="Crous P."/>
            <person name="Grigoriev I."/>
        </authorList>
    </citation>
    <scope>NUCLEOTIDE SEQUENCE</scope>
    <source>
        <strain evidence="2">ATCC 36951</strain>
    </source>
</reference>
<dbReference type="OrthoDB" id="3856067at2759"/>
<evidence type="ECO:0000313" key="3">
    <source>
        <dbReference type="Proteomes" id="UP000799537"/>
    </source>
</evidence>
<dbReference type="Proteomes" id="UP000799537">
    <property type="component" value="Unassembled WGS sequence"/>
</dbReference>
<dbReference type="GeneID" id="54567105"/>